<evidence type="ECO:0000313" key="10">
    <source>
        <dbReference type="Proteomes" id="UP000291116"/>
    </source>
</evidence>
<evidence type="ECO:0000256" key="1">
    <source>
        <dbReference type="ARBA" id="ARBA00004167"/>
    </source>
</evidence>
<dbReference type="Gene3D" id="1.20.5.110">
    <property type="match status" value="1"/>
</dbReference>
<feature type="region of interest" description="Disordered" evidence="6">
    <location>
        <begin position="23"/>
        <end position="42"/>
    </location>
</feature>
<evidence type="ECO:0000259" key="8">
    <source>
        <dbReference type="PROSITE" id="PS50192"/>
    </source>
</evidence>
<comment type="subcellular location">
    <subcellularLocation>
        <location evidence="1">Membrane</location>
        <topology evidence="1">Single-pass membrane protein</topology>
    </subcellularLocation>
</comment>
<dbReference type="InterPro" id="IPR000727">
    <property type="entry name" value="T_SNARE_dom"/>
</dbReference>
<evidence type="ECO:0000256" key="3">
    <source>
        <dbReference type="ARBA" id="ARBA00022692"/>
    </source>
</evidence>
<keyword evidence="2" id="KW-0813">Transport</keyword>
<sequence length="200" mass="22105">MSSSSSVNEWDNDYARVARIASQLRSQGSKTSSKSGYSSQADHRTLSLQITRLDESLSTLPLPVGQIQRRRRLLQHLRGHRLDSMSGSGDYNPPSADGGNMGGQSRMTVAMQQQDAMIDELAVGVGRLRDQTQVIGDEARMHVDLLNDMEQNLDAAHGGLDSETRRAARLKEDQSVWRLQLMVAGLCVLFVLLFFMGMSP</sequence>
<reference evidence="9 10" key="1">
    <citation type="submission" date="2019-01" db="EMBL/GenBank/DDBJ databases">
        <authorList>
            <person name="Ferrante I. M."/>
        </authorList>
    </citation>
    <scope>NUCLEOTIDE SEQUENCE [LARGE SCALE GENOMIC DNA]</scope>
    <source>
        <strain evidence="9 10">B856</strain>
    </source>
</reference>
<keyword evidence="5 7" id="KW-0472">Membrane</keyword>
<feature type="compositionally biased region" description="Low complexity" evidence="6">
    <location>
        <begin position="26"/>
        <end position="40"/>
    </location>
</feature>
<evidence type="ECO:0000256" key="7">
    <source>
        <dbReference type="SAM" id="Phobius"/>
    </source>
</evidence>
<dbReference type="AlphaFoldDB" id="A0A448ZRD3"/>
<keyword evidence="4 7" id="KW-1133">Transmembrane helix</keyword>
<evidence type="ECO:0000256" key="2">
    <source>
        <dbReference type="ARBA" id="ARBA00022448"/>
    </source>
</evidence>
<gene>
    <name evidence="9" type="ORF">PSNMU_V1.4_AUG-EV-PASAV3_0117310</name>
</gene>
<dbReference type="PANTHER" id="PTHR12791">
    <property type="entry name" value="GOLGI SNARE BET1-RELATED"/>
    <property type="match status" value="1"/>
</dbReference>
<dbReference type="GO" id="GO:0016020">
    <property type="term" value="C:membrane"/>
    <property type="evidence" value="ECO:0007669"/>
    <property type="project" value="UniProtKB-SubCell"/>
</dbReference>
<dbReference type="Proteomes" id="UP000291116">
    <property type="component" value="Unassembled WGS sequence"/>
</dbReference>
<accession>A0A448ZRD3</accession>
<evidence type="ECO:0000256" key="5">
    <source>
        <dbReference type="ARBA" id="ARBA00023136"/>
    </source>
</evidence>
<organism evidence="9 10">
    <name type="scientific">Pseudo-nitzschia multistriata</name>
    <dbReference type="NCBI Taxonomy" id="183589"/>
    <lineage>
        <taxon>Eukaryota</taxon>
        <taxon>Sar</taxon>
        <taxon>Stramenopiles</taxon>
        <taxon>Ochrophyta</taxon>
        <taxon>Bacillariophyta</taxon>
        <taxon>Bacillariophyceae</taxon>
        <taxon>Bacillariophycidae</taxon>
        <taxon>Bacillariales</taxon>
        <taxon>Bacillariaceae</taxon>
        <taxon>Pseudo-nitzschia</taxon>
    </lineage>
</organism>
<dbReference type="EMBL" id="CAACVS010000652">
    <property type="protein sequence ID" value="VEU44607.1"/>
    <property type="molecule type" value="Genomic_DNA"/>
</dbReference>
<evidence type="ECO:0000256" key="6">
    <source>
        <dbReference type="SAM" id="MobiDB-lite"/>
    </source>
</evidence>
<dbReference type="GO" id="GO:0005737">
    <property type="term" value="C:cytoplasm"/>
    <property type="evidence" value="ECO:0007669"/>
    <property type="project" value="UniProtKB-ARBA"/>
</dbReference>
<dbReference type="GO" id="GO:0012505">
    <property type="term" value="C:endomembrane system"/>
    <property type="evidence" value="ECO:0007669"/>
    <property type="project" value="UniProtKB-ARBA"/>
</dbReference>
<name>A0A448ZRD3_9STRA</name>
<dbReference type="OrthoDB" id="29755at2759"/>
<feature type="transmembrane region" description="Helical" evidence="7">
    <location>
        <begin position="176"/>
        <end position="198"/>
    </location>
</feature>
<evidence type="ECO:0000256" key="4">
    <source>
        <dbReference type="ARBA" id="ARBA00022989"/>
    </source>
</evidence>
<keyword evidence="3 7" id="KW-0812">Transmembrane</keyword>
<evidence type="ECO:0000313" key="9">
    <source>
        <dbReference type="EMBL" id="VEU44607.1"/>
    </source>
</evidence>
<dbReference type="SUPFAM" id="SSF58038">
    <property type="entry name" value="SNARE fusion complex"/>
    <property type="match status" value="1"/>
</dbReference>
<keyword evidence="10" id="KW-1185">Reference proteome</keyword>
<feature type="domain" description="T-SNARE coiled-coil homology" evidence="8">
    <location>
        <begin position="108"/>
        <end position="170"/>
    </location>
</feature>
<protein>
    <recommendedName>
        <fullName evidence="8">t-SNARE coiled-coil homology domain-containing protein</fullName>
    </recommendedName>
</protein>
<proteinExistence type="predicted"/>
<dbReference type="PROSITE" id="PS50192">
    <property type="entry name" value="T_SNARE"/>
    <property type="match status" value="1"/>
</dbReference>
<dbReference type="CDD" id="cd15841">
    <property type="entry name" value="SNARE_Qc"/>
    <property type="match status" value="1"/>
</dbReference>